<dbReference type="GO" id="GO:0007051">
    <property type="term" value="P:spindle organization"/>
    <property type="evidence" value="ECO:0007669"/>
    <property type="project" value="InterPro"/>
</dbReference>
<dbReference type="GeneID" id="104953258"/>
<reference evidence="3" key="1">
    <citation type="submission" date="2025-08" db="UniProtKB">
        <authorList>
            <consortium name="RefSeq"/>
        </authorList>
    </citation>
    <scope>IDENTIFICATION</scope>
    <source>
        <tissue evidence="3">Muscle</tissue>
    </source>
</reference>
<dbReference type="PANTHER" id="PTHR12609">
    <property type="entry name" value="MICROTUBULE ASSOCIATED PROTEIN XMAP215"/>
    <property type="match status" value="1"/>
</dbReference>
<dbReference type="OrthoDB" id="205662at2759"/>
<dbReference type="GO" id="GO:0051010">
    <property type="term" value="F:microtubule plus-end binding"/>
    <property type="evidence" value="ECO:0007669"/>
    <property type="project" value="InterPro"/>
</dbReference>
<feature type="region of interest" description="Disordered" evidence="1">
    <location>
        <begin position="111"/>
        <end position="151"/>
    </location>
</feature>
<feature type="compositionally biased region" description="Basic and acidic residues" evidence="1">
    <location>
        <begin position="142"/>
        <end position="151"/>
    </location>
</feature>
<evidence type="ECO:0000313" key="3">
    <source>
        <dbReference type="RefSeq" id="XP_010778486.1"/>
    </source>
</evidence>
<dbReference type="InterPro" id="IPR045110">
    <property type="entry name" value="XMAP215"/>
</dbReference>
<organism evidence="2 3">
    <name type="scientific">Notothenia coriiceps</name>
    <name type="common">black rockcod</name>
    <dbReference type="NCBI Taxonomy" id="8208"/>
    <lineage>
        <taxon>Eukaryota</taxon>
        <taxon>Metazoa</taxon>
        <taxon>Chordata</taxon>
        <taxon>Craniata</taxon>
        <taxon>Vertebrata</taxon>
        <taxon>Euteleostomi</taxon>
        <taxon>Actinopterygii</taxon>
        <taxon>Neopterygii</taxon>
        <taxon>Teleostei</taxon>
        <taxon>Neoteleostei</taxon>
        <taxon>Acanthomorphata</taxon>
        <taxon>Eupercaria</taxon>
        <taxon>Perciformes</taxon>
        <taxon>Notothenioidei</taxon>
        <taxon>Nototheniidae</taxon>
        <taxon>Notothenia</taxon>
    </lineage>
</organism>
<dbReference type="Proteomes" id="UP000504611">
    <property type="component" value="Unplaced"/>
</dbReference>
<gene>
    <name evidence="3" type="primary">LOC104953258</name>
</gene>
<dbReference type="GO" id="GO:0030951">
    <property type="term" value="P:establishment or maintenance of microtubule cytoskeleton polarity"/>
    <property type="evidence" value="ECO:0007669"/>
    <property type="project" value="InterPro"/>
</dbReference>
<dbReference type="InterPro" id="IPR011989">
    <property type="entry name" value="ARM-like"/>
</dbReference>
<dbReference type="AlphaFoldDB" id="A0A6I9NVE7"/>
<proteinExistence type="predicted"/>
<dbReference type="SUPFAM" id="SSF48371">
    <property type="entry name" value="ARM repeat"/>
    <property type="match status" value="1"/>
</dbReference>
<keyword evidence="2" id="KW-1185">Reference proteome</keyword>
<dbReference type="RefSeq" id="XP_010778486.1">
    <property type="nucleotide sequence ID" value="XM_010780184.1"/>
</dbReference>
<feature type="compositionally biased region" description="Low complexity" evidence="1">
    <location>
        <begin position="112"/>
        <end position="123"/>
    </location>
</feature>
<dbReference type="Gene3D" id="1.25.10.10">
    <property type="entry name" value="Leucine-rich Repeat Variant"/>
    <property type="match status" value="1"/>
</dbReference>
<dbReference type="InterPro" id="IPR016024">
    <property type="entry name" value="ARM-type_fold"/>
</dbReference>
<dbReference type="GO" id="GO:0061863">
    <property type="term" value="F:microtubule plus end polymerase"/>
    <property type="evidence" value="ECO:0007669"/>
    <property type="project" value="InterPro"/>
</dbReference>
<dbReference type="GO" id="GO:0046785">
    <property type="term" value="P:microtubule polymerization"/>
    <property type="evidence" value="ECO:0007669"/>
    <property type="project" value="InterPro"/>
</dbReference>
<sequence length="151" mass="16559">MEKDGGSRVQYCMRIIQTNVYLVSSLSSECLEELGCLIEGYGMNVCQPTPAKSLKEIAVHIGDRDTSVRNAALNTVVAVYNVSGDQVYKLIGNLSEKDMSMLEERIKRSAKKAAAASAKPSAAERTQREPPANPNATFRRKPAQEDPNKLK</sequence>
<protein>
    <submittedName>
        <fullName evidence="3">Cytoskeleton-associated protein 5-like</fullName>
    </submittedName>
</protein>
<dbReference type="KEGG" id="ncc:104953258"/>
<evidence type="ECO:0000313" key="2">
    <source>
        <dbReference type="Proteomes" id="UP000504611"/>
    </source>
</evidence>
<name>A0A6I9NVE7_9TELE</name>
<accession>A0A6I9NVE7</accession>
<evidence type="ECO:0000256" key="1">
    <source>
        <dbReference type="SAM" id="MobiDB-lite"/>
    </source>
</evidence>